<feature type="compositionally biased region" description="Acidic residues" evidence="1">
    <location>
        <begin position="65"/>
        <end position="75"/>
    </location>
</feature>
<keyword evidence="4" id="KW-1185">Reference proteome</keyword>
<dbReference type="HOGENOM" id="CLU_018787_2_1_1"/>
<dbReference type="GO" id="GO:0042273">
    <property type="term" value="P:ribosomal large subunit biogenesis"/>
    <property type="evidence" value="ECO:0007669"/>
    <property type="project" value="TreeGrafter"/>
</dbReference>
<dbReference type="EMBL" id="AQGS01001127">
    <property type="protein sequence ID" value="EPS35568.1"/>
    <property type="molecule type" value="Genomic_DNA"/>
</dbReference>
<feature type="compositionally biased region" description="Basic and acidic residues" evidence="1">
    <location>
        <begin position="305"/>
        <end position="324"/>
    </location>
</feature>
<accession>S8B920</accession>
<reference evidence="4" key="2">
    <citation type="submission" date="2013-04" db="EMBL/GenBank/DDBJ databases">
        <title>Genomic mechanisms accounting for the adaptation to parasitism in nematode-trapping fungi.</title>
        <authorList>
            <person name="Ahren D.G."/>
        </authorList>
    </citation>
    <scope>NUCLEOTIDE SEQUENCE [LARGE SCALE GENOMIC DNA]</scope>
    <source>
        <strain evidence="4">CBS 200.50</strain>
    </source>
</reference>
<evidence type="ECO:0000256" key="1">
    <source>
        <dbReference type="SAM" id="MobiDB-lite"/>
    </source>
</evidence>
<evidence type="ECO:0000313" key="3">
    <source>
        <dbReference type="EMBL" id="EPS35568.1"/>
    </source>
</evidence>
<protein>
    <recommendedName>
        <fullName evidence="2">C2H2-type domain-containing protein</fullName>
    </recommendedName>
</protein>
<sequence length="353" mass="39691">MATSQPSLRSWGCNTCGLSFDDGPAQRQHMKEPWHVYNIKRRIASLPPISSEIFHEKVQPQAATVEEDANQESSEEGSSSESDQDTVSPLQCLFCQHDSKDNEDVEGALDHMLVAHGLFVPQQELISDMESFLKYLATQIRVWHECLYCGTTRDSTPAIQSHMRDTDHCMLNLEREPELLDFWENELSEEELTKREQFGLIKREGVKVVSSKEEIQLSSGKVITSKHGPSKKAKAVKERRKARLAVASAEATASTQPEIPDSLINVNPPQHNSKPKGHAGRQLARRDEMSIAGLNPQQRQALMVAEKKSQKQEEVATRAKEWANNRKANKQKHDQAHGPLSWAKGGLHNLLPR</sequence>
<dbReference type="InterPro" id="IPR040025">
    <property type="entry name" value="Znf622/Rei1/Reh1"/>
</dbReference>
<dbReference type="Proteomes" id="UP000015100">
    <property type="component" value="Unassembled WGS sequence"/>
</dbReference>
<evidence type="ECO:0000313" key="4">
    <source>
        <dbReference type="Proteomes" id="UP000015100"/>
    </source>
</evidence>
<name>S8B920_DACHA</name>
<evidence type="ECO:0000259" key="2">
    <source>
        <dbReference type="PROSITE" id="PS00028"/>
    </source>
</evidence>
<dbReference type="PANTHER" id="PTHR13182:SF8">
    <property type="entry name" value="CYTOPLASMIC 60S SUBUNIT BIOGENESIS FACTOR ZNF622"/>
    <property type="match status" value="1"/>
</dbReference>
<dbReference type="STRING" id="1284197.S8B920"/>
<dbReference type="PROSITE" id="PS00028">
    <property type="entry name" value="ZINC_FINGER_C2H2_1"/>
    <property type="match status" value="1"/>
</dbReference>
<feature type="domain" description="C2H2-type" evidence="2">
    <location>
        <begin position="13"/>
        <end position="35"/>
    </location>
</feature>
<proteinExistence type="predicted"/>
<feature type="region of interest" description="Disordered" evidence="1">
    <location>
        <begin position="57"/>
        <end position="87"/>
    </location>
</feature>
<dbReference type="InterPro" id="IPR013087">
    <property type="entry name" value="Znf_C2H2_type"/>
</dbReference>
<organism evidence="3 4">
    <name type="scientific">Dactylellina haptotyla (strain CBS 200.50)</name>
    <name type="common">Nematode-trapping fungus</name>
    <name type="synonym">Monacrosporium haptotylum</name>
    <dbReference type="NCBI Taxonomy" id="1284197"/>
    <lineage>
        <taxon>Eukaryota</taxon>
        <taxon>Fungi</taxon>
        <taxon>Dikarya</taxon>
        <taxon>Ascomycota</taxon>
        <taxon>Pezizomycotina</taxon>
        <taxon>Orbiliomycetes</taxon>
        <taxon>Orbiliales</taxon>
        <taxon>Orbiliaceae</taxon>
        <taxon>Dactylellina</taxon>
    </lineage>
</organism>
<dbReference type="eggNOG" id="KOG2785">
    <property type="taxonomic scope" value="Eukaryota"/>
</dbReference>
<dbReference type="Pfam" id="PF12756">
    <property type="entry name" value="zf-C2H2_2"/>
    <property type="match status" value="1"/>
</dbReference>
<dbReference type="AlphaFoldDB" id="S8B920"/>
<gene>
    <name evidence="3" type="ORF">H072_11112</name>
</gene>
<comment type="caution">
    <text evidence="3">The sequence shown here is derived from an EMBL/GenBank/DDBJ whole genome shotgun (WGS) entry which is preliminary data.</text>
</comment>
<reference evidence="3 4" key="1">
    <citation type="journal article" date="2013" name="PLoS Genet.">
        <title>Genomic mechanisms accounting for the adaptation to parasitism in nematode-trapping fungi.</title>
        <authorList>
            <person name="Meerupati T."/>
            <person name="Andersson K.M."/>
            <person name="Friman E."/>
            <person name="Kumar D."/>
            <person name="Tunlid A."/>
            <person name="Ahren D."/>
        </authorList>
    </citation>
    <scope>NUCLEOTIDE SEQUENCE [LARGE SCALE GENOMIC DNA]</scope>
    <source>
        <strain evidence="3 4">CBS 200.50</strain>
    </source>
</reference>
<feature type="region of interest" description="Disordered" evidence="1">
    <location>
        <begin position="300"/>
        <end position="353"/>
    </location>
</feature>
<dbReference type="OMA" id="RVHAKSE"/>
<dbReference type="GO" id="GO:0030687">
    <property type="term" value="C:preribosome, large subunit precursor"/>
    <property type="evidence" value="ECO:0007669"/>
    <property type="project" value="TreeGrafter"/>
</dbReference>
<dbReference type="PANTHER" id="PTHR13182">
    <property type="entry name" value="ZINC FINGER PROTEIN 622"/>
    <property type="match status" value="1"/>
</dbReference>
<dbReference type="OrthoDB" id="19329at2759"/>
<dbReference type="InterPro" id="IPR041661">
    <property type="entry name" value="ZN622/Rei1/Reh1_Znf-C2H2"/>
</dbReference>